<feature type="transmembrane region" description="Helical" evidence="5">
    <location>
        <begin position="131"/>
        <end position="155"/>
    </location>
</feature>
<comment type="subcellular location">
    <subcellularLocation>
        <location evidence="1">Membrane</location>
        <topology evidence="1">Multi-pass membrane protein</topology>
    </subcellularLocation>
</comment>
<dbReference type="InterPro" id="IPR036259">
    <property type="entry name" value="MFS_trans_sf"/>
</dbReference>
<dbReference type="Gene3D" id="1.20.1250.20">
    <property type="entry name" value="MFS general substrate transporter like domains"/>
    <property type="match status" value="1"/>
</dbReference>
<name>A0A6P7GGQ6_DIAVI</name>
<evidence type="ECO:0000256" key="5">
    <source>
        <dbReference type="SAM" id="Phobius"/>
    </source>
</evidence>
<dbReference type="SUPFAM" id="SSF103473">
    <property type="entry name" value="MFS general substrate transporter"/>
    <property type="match status" value="1"/>
</dbReference>
<dbReference type="RefSeq" id="XP_028144266.1">
    <property type="nucleotide sequence ID" value="XM_028288465.1"/>
</dbReference>
<dbReference type="InterPro" id="IPR011701">
    <property type="entry name" value="MFS"/>
</dbReference>
<accession>A0A6P7GGQ6</accession>
<evidence type="ECO:0000256" key="1">
    <source>
        <dbReference type="ARBA" id="ARBA00004141"/>
    </source>
</evidence>
<evidence type="ECO:0000256" key="3">
    <source>
        <dbReference type="ARBA" id="ARBA00022989"/>
    </source>
</evidence>
<sequence length="498" mass="56307">MLDKTFTNETAKQKDKTVYSTIIRHKINKLRDVITIEPLAGFYQLGIVLSKPAFSNLEFEKACRVNLGYNDTVCNAVLAGNHRNFSAENKNIQIIISKMHSWQQPVQSIIPLLLILFMGSFSDRHKWRKPFFILPIIGDILGGLGGILCVVNMKTWPLEVQGVLEKIVPSLFGSQNLLIMATTAYIADVSTVDNRTLKIGITSTVISLSVFLANLVSGELFTKLGYLGVLSISTSIMFFSLFYGVFWVKETAKTDIEYNLDLVFDVFNPMHIIETFKVIWKRPSNASHLYALLLLVTLHKAAYDGDNNLLYLYVQNVFQWTVVDYTYFLTAHSTLTLIGNLLGLCLFVKILGTGDLLILLITTFTRIVSNIILGCARSSFVLYISNVTGIVTKLYRTAKRAYATKIVSPEDIGKTQSLLSITEAIAPAVSVPLYNVIYVNTIQVFPGTTIFFSVYIYSICSCLIIWMYYYKKDDKNIKEKENFYKQGRYNQIDSENYM</sequence>
<keyword evidence="2 5" id="KW-0812">Transmembrane</keyword>
<evidence type="ECO:0000256" key="2">
    <source>
        <dbReference type="ARBA" id="ARBA00022692"/>
    </source>
</evidence>
<evidence type="ECO:0000313" key="10">
    <source>
        <dbReference type="RefSeq" id="XP_028144267.1"/>
    </source>
</evidence>
<feature type="transmembrane region" description="Helical" evidence="5">
    <location>
        <begin position="380"/>
        <end position="398"/>
    </location>
</feature>
<evidence type="ECO:0000313" key="11">
    <source>
        <dbReference type="RefSeq" id="XP_028144268.1"/>
    </source>
</evidence>
<evidence type="ECO:0000313" key="7">
    <source>
        <dbReference type="RefSeq" id="XP_028144263.1"/>
    </source>
</evidence>
<dbReference type="RefSeq" id="XP_028144267.1">
    <property type="nucleotide sequence ID" value="XM_028288466.1"/>
</dbReference>
<protein>
    <submittedName>
        <fullName evidence="6 7">Uncharacterized protein LOC114337895 isoform X1</fullName>
    </submittedName>
</protein>
<dbReference type="PANTHER" id="PTHR23507">
    <property type="entry name" value="ZGC:174356"/>
    <property type="match status" value="1"/>
</dbReference>
<keyword evidence="4 5" id="KW-0472">Membrane</keyword>
<evidence type="ECO:0000313" key="9">
    <source>
        <dbReference type="RefSeq" id="XP_028144266.1"/>
    </source>
</evidence>
<evidence type="ECO:0000313" key="8">
    <source>
        <dbReference type="RefSeq" id="XP_028144265.1"/>
    </source>
</evidence>
<dbReference type="GO" id="GO:0022857">
    <property type="term" value="F:transmembrane transporter activity"/>
    <property type="evidence" value="ECO:0007669"/>
    <property type="project" value="InterPro"/>
</dbReference>
<dbReference type="GO" id="GO:0016020">
    <property type="term" value="C:membrane"/>
    <property type="evidence" value="ECO:0007669"/>
    <property type="project" value="UniProtKB-SubCell"/>
</dbReference>
<organism evidence="11">
    <name type="scientific">Diabrotica virgifera virgifera</name>
    <name type="common">western corn rootworm</name>
    <dbReference type="NCBI Taxonomy" id="50390"/>
    <lineage>
        <taxon>Eukaryota</taxon>
        <taxon>Metazoa</taxon>
        <taxon>Ecdysozoa</taxon>
        <taxon>Arthropoda</taxon>
        <taxon>Hexapoda</taxon>
        <taxon>Insecta</taxon>
        <taxon>Pterygota</taxon>
        <taxon>Neoptera</taxon>
        <taxon>Endopterygota</taxon>
        <taxon>Coleoptera</taxon>
        <taxon>Polyphaga</taxon>
        <taxon>Cucujiformia</taxon>
        <taxon>Chrysomeloidea</taxon>
        <taxon>Chrysomelidae</taxon>
        <taxon>Galerucinae</taxon>
        <taxon>Diabroticina</taxon>
        <taxon>Diabroticites</taxon>
        <taxon>Diabrotica</taxon>
    </lineage>
</organism>
<dbReference type="RefSeq" id="XP_028144268.1">
    <property type="nucleotide sequence ID" value="XM_028288467.1"/>
</dbReference>
<reference evidence="6 7" key="1">
    <citation type="submission" date="2025-04" db="UniProtKB">
        <authorList>
            <consortium name="RefSeq"/>
        </authorList>
    </citation>
    <scope>IDENTIFICATION</scope>
    <source>
        <tissue evidence="6 7">Whole insect</tissue>
    </source>
</reference>
<dbReference type="AlphaFoldDB" id="A0A6P7GGQ6"/>
<proteinExistence type="predicted"/>
<feature type="transmembrane region" description="Helical" evidence="5">
    <location>
        <begin position="167"/>
        <end position="187"/>
    </location>
</feature>
<dbReference type="RefSeq" id="XP_028144262.1">
    <property type="nucleotide sequence ID" value="XM_028288461.1"/>
</dbReference>
<feature type="transmembrane region" description="Helical" evidence="5">
    <location>
        <begin position="418"/>
        <end position="438"/>
    </location>
</feature>
<feature type="transmembrane region" description="Helical" evidence="5">
    <location>
        <begin position="199"/>
        <end position="218"/>
    </location>
</feature>
<dbReference type="RefSeq" id="XP_028144265.1">
    <property type="nucleotide sequence ID" value="XM_028288464.1"/>
</dbReference>
<dbReference type="PANTHER" id="PTHR23507:SF1">
    <property type="entry name" value="FI18259P1-RELATED"/>
    <property type="match status" value="1"/>
</dbReference>
<gene>
    <name evidence="6 7 8 9 10 11" type="primary">LOC114337895</name>
</gene>
<dbReference type="RefSeq" id="XP_028144263.1">
    <property type="nucleotide sequence ID" value="XM_028288462.1"/>
</dbReference>
<dbReference type="Pfam" id="PF07690">
    <property type="entry name" value="MFS_1"/>
    <property type="match status" value="1"/>
</dbReference>
<feature type="transmembrane region" description="Helical" evidence="5">
    <location>
        <begin position="450"/>
        <end position="470"/>
    </location>
</feature>
<feature type="transmembrane region" description="Helical" evidence="5">
    <location>
        <begin position="224"/>
        <end position="248"/>
    </location>
</feature>
<evidence type="ECO:0000313" key="6">
    <source>
        <dbReference type="RefSeq" id="XP_028144262.1"/>
    </source>
</evidence>
<keyword evidence="3 5" id="KW-1133">Transmembrane helix</keyword>
<evidence type="ECO:0000256" key="4">
    <source>
        <dbReference type="ARBA" id="ARBA00023136"/>
    </source>
</evidence>